<dbReference type="InterPro" id="IPR003615">
    <property type="entry name" value="HNH_nuc"/>
</dbReference>
<dbReference type="RefSeq" id="WP_000166883.1">
    <property type="nucleotide sequence ID" value="NZ_BDOU01000001.1"/>
</dbReference>
<comment type="caution">
    <text evidence="2">The sequence shown here is derived from an EMBL/GenBank/DDBJ whole genome shotgun (WGS) entry which is preliminary data.</text>
</comment>
<dbReference type="EMBL" id="WTQJ01000002">
    <property type="protein sequence ID" value="MWR12316.1"/>
    <property type="molecule type" value="Genomic_DNA"/>
</dbReference>
<evidence type="ECO:0000313" key="2">
    <source>
        <dbReference type="EMBL" id="MWR12316.1"/>
    </source>
</evidence>
<evidence type="ECO:0000313" key="3">
    <source>
        <dbReference type="Proteomes" id="UP000430387"/>
    </source>
</evidence>
<dbReference type="GO" id="GO:0004519">
    <property type="term" value="F:endonuclease activity"/>
    <property type="evidence" value="ECO:0007669"/>
    <property type="project" value="UniProtKB-KW"/>
</dbReference>
<sequence length="411" mass="46396">MTKRNKTPKFNLDKARKKEIRAALTSVGMTPQHDGWADLFMYAYTDGSNLNGLQLAKALSVHPTLINGLSRGIKLKPEKALSKKRPSKPTLADKRREAKQKVNMGWEALIRTMPMQKPGARKNPETEALWENARRRGTSQASTPAFTPTIIPRKVSAQINTELPGLQSTQMETPKRYDSVSMTSKVTTKLDNRVLQDFLAKHIPASQRRDVELYIHKHQHEATTTIELVQRYLDDQEEKQIIREAEKLADVVPELVADDRIIMSQEVVVVVEEEKPAPALGQPVKLHSTRTAQRIVEQRDTTAHMQFVEWVWNNFAGRCAVTGWQNGERLQAAHIEPATSGNFSADNGLLLTPTIHDLLDAELMAVNPETMTVHFAPGIELGAMFEGKVIEPKLWPLNMAALVKRWKERKF</sequence>
<name>A0A6D0I1N9_ECOLX</name>
<dbReference type="Pfam" id="PF13391">
    <property type="entry name" value="HNH_2"/>
    <property type="match status" value="1"/>
</dbReference>
<keyword evidence="2" id="KW-0378">Hydrolase</keyword>
<organism evidence="2 3">
    <name type="scientific">Escherichia coli</name>
    <dbReference type="NCBI Taxonomy" id="562"/>
    <lineage>
        <taxon>Bacteria</taxon>
        <taxon>Pseudomonadati</taxon>
        <taxon>Pseudomonadota</taxon>
        <taxon>Gammaproteobacteria</taxon>
        <taxon>Enterobacterales</taxon>
        <taxon>Enterobacteriaceae</taxon>
        <taxon>Escherichia</taxon>
    </lineage>
</organism>
<gene>
    <name evidence="2" type="ORF">GQA06_00450</name>
</gene>
<evidence type="ECO:0000259" key="1">
    <source>
        <dbReference type="Pfam" id="PF13391"/>
    </source>
</evidence>
<keyword evidence="2" id="KW-0255">Endonuclease</keyword>
<keyword evidence="2" id="KW-0540">Nuclease</keyword>
<proteinExistence type="predicted"/>
<protein>
    <submittedName>
        <fullName evidence="2">HNH endonuclease</fullName>
    </submittedName>
</protein>
<reference evidence="2 3" key="1">
    <citation type="submission" date="2019-12" db="EMBL/GenBank/DDBJ databases">
        <title>Enteriobacteria Tanzani isolates_8377-8380.</title>
        <authorList>
            <person name="Subbiah M."/>
            <person name="Call D."/>
        </authorList>
    </citation>
    <scope>NUCLEOTIDE SEQUENCE [LARGE SCALE GENOMIC DNA]</scope>
    <source>
        <strain evidence="2 3">8380wG1</strain>
    </source>
</reference>
<dbReference type="Proteomes" id="UP000430387">
    <property type="component" value="Unassembled WGS sequence"/>
</dbReference>
<dbReference type="AlphaFoldDB" id="A0A6D0I1N9"/>
<feature type="domain" description="HNH nuclease" evidence="1">
    <location>
        <begin position="319"/>
        <end position="367"/>
    </location>
</feature>
<accession>A0A6D0I1N9</accession>